<dbReference type="PANTHER" id="PTHR43214">
    <property type="entry name" value="TWO-COMPONENT RESPONSE REGULATOR"/>
    <property type="match status" value="1"/>
</dbReference>
<keyword evidence="9" id="KW-1185">Reference proteome</keyword>
<dbReference type="GO" id="GO:0006355">
    <property type="term" value="P:regulation of DNA-templated transcription"/>
    <property type="evidence" value="ECO:0007669"/>
    <property type="project" value="InterPro"/>
</dbReference>
<dbReference type="PANTHER" id="PTHR43214:SF41">
    <property type="entry name" value="NITRATE_NITRITE RESPONSE REGULATOR PROTEIN NARP"/>
    <property type="match status" value="1"/>
</dbReference>
<evidence type="ECO:0000256" key="2">
    <source>
        <dbReference type="ARBA" id="ARBA00023015"/>
    </source>
</evidence>
<dbReference type="PROSITE" id="PS50043">
    <property type="entry name" value="HTH_LUXR_2"/>
    <property type="match status" value="1"/>
</dbReference>
<dbReference type="InterPro" id="IPR011006">
    <property type="entry name" value="CheY-like_superfamily"/>
</dbReference>
<name>A0A5B9VZ52_9BACT</name>
<dbReference type="PROSITE" id="PS50110">
    <property type="entry name" value="RESPONSE_REGULATORY"/>
    <property type="match status" value="1"/>
</dbReference>
<sequence>MSTIRIVIADDHTIVRGGVRLLLEKLPDVAVVGEASDGSQAIDLVRLHQPDILVADIAMPGSNGLEVTRRLSDEGLPTRVVILSMHSDPEYVHRAVKVGARGYVLKRSAIEELELAVRAVVRGELFLSPSITGPIVDGYLDRGSPSSHHGELTPRQREVLEMIARGQTTKAIANRLGISVKTVEAHRAQVMDRLQIYDVPGLVRYAIRVGLTSSDE</sequence>
<keyword evidence="1 5" id="KW-0597">Phosphoprotein</keyword>
<evidence type="ECO:0000256" key="1">
    <source>
        <dbReference type="ARBA" id="ARBA00022553"/>
    </source>
</evidence>
<dbReference type="Gene3D" id="3.40.50.2300">
    <property type="match status" value="1"/>
</dbReference>
<feature type="domain" description="Response regulatory" evidence="7">
    <location>
        <begin position="5"/>
        <end position="121"/>
    </location>
</feature>
<dbReference type="Pfam" id="PF00196">
    <property type="entry name" value="GerE"/>
    <property type="match status" value="1"/>
</dbReference>
<dbReference type="Proteomes" id="UP000324233">
    <property type="component" value="Chromosome"/>
</dbReference>
<evidence type="ECO:0000256" key="4">
    <source>
        <dbReference type="ARBA" id="ARBA00023163"/>
    </source>
</evidence>
<dbReference type="AlphaFoldDB" id="A0A5B9VZ52"/>
<dbReference type="SUPFAM" id="SSF46894">
    <property type="entry name" value="C-terminal effector domain of the bipartite response regulators"/>
    <property type="match status" value="1"/>
</dbReference>
<dbReference type="InterPro" id="IPR039420">
    <property type="entry name" value="WalR-like"/>
</dbReference>
<gene>
    <name evidence="8" type="primary">nreC_3</name>
    <name evidence="8" type="ORF">OJF2_17610</name>
</gene>
<dbReference type="CDD" id="cd17535">
    <property type="entry name" value="REC_NarL-like"/>
    <property type="match status" value="1"/>
</dbReference>
<dbReference type="InterPro" id="IPR000792">
    <property type="entry name" value="Tscrpt_reg_LuxR_C"/>
</dbReference>
<evidence type="ECO:0000259" key="6">
    <source>
        <dbReference type="PROSITE" id="PS50043"/>
    </source>
</evidence>
<dbReference type="RefSeq" id="WP_148593014.1">
    <property type="nucleotide sequence ID" value="NZ_CP042997.1"/>
</dbReference>
<dbReference type="SMART" id="SM00448">
    <property type="entry name" value="REC"/>
    <property type="match status" value="1"/>
</dbReference>
<feature type="domain" description="HTH luxR-type" evidence="6">
    <location>
        <begin position="145"/>
        <end position="210"/>
    </location>
</feature>
<dbReference type="CDD" id="cd06170">
    <property type="entry name" value="LuxR_C_like"/>
    <property type="match status" value="1"/>
</dbReference>
<proteinExistence type="predicted"/>
<organism evidence="8 9">
    <name type="scientific">Aquisphaera giovannonii</name>
    <dbReference type="NCBI Taxonomy" id="406548"/>
    <lineage>
        <taxon>Bacteria</taxon>
        <taxon>Pseudomonadati</taxon>
        <taxon>Planctomycetota</taxon>
        <taxon>Planctomycetia</taxon>
        <taxon>Isosphaerales</taxon>
        <taxon>Isosphaeraceae</taxon>
        <taxon>Aquisphaera</taxon>
    </lineage>
</organism>
<evidence type="ECO:0000256" key="5">
    <source>
        <dbReference type="PROSITE-ProRule" id="PRU00169"/>
    </source>
</evidence>
<keyword evidence="2" id="KW-0805">Transcription regulation</keyword>
<dbReference type="GO" id="GO:0000160">
    <property type="term" value="P:phosphorelay signal transduction system"/>
    <property type="evidence" value="ECO:0007669"/>
    <property type="project" value="InterPro"/>
</dbReference>
<dbReference type="SMART" id="SM00421">
    <property type="entry name" value="HTH_LUXR"/>
    <property type="match status" value="1"/>
</dbReference>
<accession>A0A5B9VZ52</accession>
<feature type="modified residue" description="4-aspartylphosphate" evidence="5">
    <location>
        <position position="56"/>
    </location>
</feature>
<keyword evidence="4" id="KW-0804">Transcription</keyword>
<keyword evidence="3" id="KW-0238">DNA-binding</keyword>
<evidence type="ECO:0000256" key="3">
    <source>
        <dbReference type="ARBA" id="ARBA00023125"/>
    </source>
</evidence>
<dbReference type="SUPFAM" id="SSF52172">
    <property type="entry name" value="CheY-like"/>
    <property type="match status" value="1"/>
</dbReference>
<dbReference type="InterPro" id="IPR016032">
    <property type="entry name" value="Sig_transdc_resp-reg_C-effctor"/>
</dbReference>
<dbReference type="InterPro" id="IPR001789">
    <property type="entry name" value="Sig_transdc_resp-reg_receiver"/>
</dbReference>
<evidence type="ECO:0000259" key="7">
    <source>
        <dbReference type="PROSITE" id="PS50110"/>
    </source>
</evidence>
<protein>
    <submittedName>
        <fullName evidence="8">Oxygen regulatory protein NreC</fullName>
    </submittedName>
</protein>
<dbReference type="GO" id="GO:0003677">
    <property type="term" value="F:DNA binding"/>
    <property type="evidence" value="ECO:0007669"/>
    <property type="project" value="UniProtKB-KW"/>
</dbReference>
<evidence type="ECO:0000313" key="9">
    <source>
        <dbReference type="Proteomes" id="UP000324233"/>
    </source>
</evidence>
<dbReference type="OrthoDB" id="9796655at2"/>
<dbReference type="KEGG" id="agv:OJF2_17610"/>
<dbReference type="InterPro" id="IPR058245">
    <property type="entry name" value="NreC/VraR/RcsB-like_REC"/>
</dbReference>
<dbReference type="EMBL" id="CP042997">
    <property type="protein sequence ID" value="QEH33261.1"/>
    <property type="molecule type" value="Genomic_DNA"/>
</dbReference>
<evidence type="ECO:0000313" key="8">
    <source>
        <dbReference type="EMBL" id="QEH33261.1"/>
    </source>
</evidence>
<dbReference type="Pfam" id="PF00072">
    <property type="entry name" value="Response_reg"/>
    <property type="match status" value="1"/>
</dbReference>
<dbReference type="PRINTS" id="PR00038">
    <property type="entry name" value="HTHLUXR"/>
</dbReference>
<reference evidence="8 9" key="1">
    <citation type="submission" date="2019-08" db="EMBL/GenBank/DDBJ databases">
        <title>Deep-cultivation of Planctomycetes and their phenomic and genomic characterization uncovers novel biology.</title>
        <authorList>
            <person name="Wiegand S."/>
            <person name="Jogler M."/>
            <person name="Boedeker C."/>
            <person name="Pinto D."/>
            <person name="Vollmers J."/>
            <person name="Rivas-Marin E."/>
            <person name="Kohn T."/>
            <person name="Peeters S.H."/>
            <person name="Heuer A."/>
            <person name="Rast P."/>
            <person name="Oberbeckmann S."/>
            <person name="Bunk B."/>
            <person name="Jeske O."/>
            <person name="Meyerdierks A."/>
            <person name="Storesund J.E."/>
            <person name="Kallscheuer N."/>
            <person name="Luecker S."/>
            <person name="Lage O.M."/>
            <person name="Pohl T."/>
            <person name="Merkel B.J."/>
            <person name="Hornburger P."/>
            <person name="Mueller R.-W."/>
            <person name="Bruemmer F."/>
            <person name="Labrenz M."/>
            <person name="Spormann A.M."/>
            <person name="Op den Camp H."/>
            <person name="Overmann J."/>
            <person name="Amann R."/>
            <person name="Jetten M.S.M."/>
            <person name="Mascher T."/>
            <person name="Medema M.H."/>
            <person name="Devos D.P."/>
            <person name="Kaster A.-K."/>
            <person name="Ovreas L."/>
            <person name="Rohde M."/>
            <person name="Galperin M.Y."/>
            <person name="Jogler C."/>
        </authorList>
    </citation>
    <scope>NUCLEOTIDE SEQUENCE [LARGE SCALE GENOMIC DNA]</scope>
    <source>
        <strain evidence="8 9">OJF2</strain>
    </source>
</reference>